<comment type="caution">
    <text evidence="2">The sequence shown here is derived from an EMBL/GenBank/DDBJ whole genome shotgun (WGS) entry which is preliminary data.</text>
</comment>
<dbReference type="EMBL" id="JALBUU010000004">
    <property type="protein sequence ID" value="MCI0753525.1"/>
    <property type="molecule type" value="Genomic_DNA"/>
</dbReference>
<reference evidence="2 3" key="1">
    <citation type="submission" date="2022-03" db="EMBL/GenBank/DDBJ databases">
        <title>Complete genome analysis of Roseomonas KG 17.1 : a prolific producer of plant growth promoters.</title>
        <authorList>
            <person name="Saadouli I."/>
            <person name="Najjari A."/>
            <person name="Mosbah A."/>
            <person name="Ouzari H.I."/>
        </authorList>
    </citation>
    <scope>NUCLEOTIDE SEQUENCE [LARGE SCALE GENOMIC DNA]</scope>
    <source>
        <strain evidence="2 3">KG17-1</strain>
    </source>
</reference>
<keyword evidence="3" id="KW-1185">Reference proteome</keyword>
<evidence type="ECO:0000313" key="2">
    <source>
        <dbReference type="EMBL" id="MCI0753525.1"/>
    </source>
</evidence>
<sequence>MERFFFDFKDAGLSFRDDEGAQFSSRVEGRNEALCTLAELAKGRMCGGDVGPLAIDMRDESGRVLFTAWLHLDTRWTH</sequence>
<dbReference type="InterPro" id="IPR054189">
    <property type="entry name" value="DUF6894"/>
</dbReference>
<dbReference type="Pfam" id="PF21834">
    <property type="entry name" value="DUF6894"/>
    <property type="match status" value="1"/>
</dbReference>
<evidence type="ECO:0000259" key="1">
    <source>
        <dbReference type="Pfam" id="PF21834"/>
    </source>
</evidence>
<dbReference type="RefSeq" id="WP_241792752.1">
    <property type="nucleotide sequence ID" value="NZ_JALBUU010000004.1"/>
</dbReference>
<feature type="domain" description="DUF6894" evidence="1">
    <location>
        <begin position="3"/>
        <end position="68"/>
    </location>
</feature>
<dbReference type="Proteomes" id="UP001201985">
    <property type="component" value="Unassembled WGS sequence"/>
</dbReference>
<accession>A0ABS9W3T1</accession>
<proteinExistence type="predicted"/>
<organism evidence="2 3">
    <name type="scientific">Teichococcus vastitatis</name>
    <dbReference type="NCBI Taxonomy" id="2307076"/>
    <lineage>
        <taxon>Bacteria</taxon>
        <taxon>Pseudomonadati</taxon>
        <taxon>Pseudomonadota</taxon>
        <taxon>Alphaproteobacteria</taxon>
        <taxon>Acetobacterales</taxon>
        <taxon>Roseomonadaceae</taxon>
        <taxon>Roseomonas</taxon>
    </lineage>
</organism>
<gene>
    <name evidence="2" type="ORF">MON41_07095</name>
</gene>
<name>A0ABS9W3T1_9PROT</name>
<evidence type="ECO:0000313" key="3">
    <source>
        <dbReference type="Proteomes" id="UP001201985"/>
    </source>
</evidence>
<protein>
    <recommendedName>
        <fullName evidence="1">DUF6894 domain-containing protein</fullName>
    </recommendedName>
</protein>